<organism evidence="2 3">
    <name type="scientific">Prochlorococcus phage Syn33</name>
    <dbReference type="NCBI Taxonomy" id="444878"/>
    <lineage>
        <taxon>Viruses</taxon>
        <taxon>Duplodnaviria</taxon>
        <taxon>Heunggongvirae</taxon>
        <taxon>Uroviricota</taxon>
        <taxon>Caudoviricetes</taxon>
        <taxon>Pantevenvirales</taxon>
        <taxon>Kyanoviridae</taxon>
        <taxon>Brizovirus</taxon>
        <taxon>Brizovirus syn33</taxon>
    </lineage>
</organism>
<evidence type="ECO:0000313" key="2">
    <source>
        <dbReference type="EMBL" id="ADO99721.1"/>
    </source>
</evidence>
<dbReference type="Proteomes" id="UP000006537">
    <property type="component" value="Segment"/>
</dbReference>
<accession>E3SQU9</accession>
<evidence type="ECO:0000313" key="3">
    <source>
        <dbReference type="Proteomes" id="UP000006537"/>
    </source>
</evidence>
<dbReference type="EMBL" id="GU071108">
    <property type="protein sequence ID" value="ADO99721.1"/>
    <property type="molecule type" value="Genomic_DNA"/>
</dbReference>
<evidence type="ECO:0000256" key="1">
    <source>
        <dbReference type="SAM" id="MobiDB-lite"/>
    </source>
</evidence>
<name>E3SQU9_9CAUD</name>
<keyword evidence="3" id="KW-1185">Reference proteome</keyword>
<feature type="region of interest" description="Disordered" evidence="1">
    <location>
        <begin position="1"/>
        <end position="21"/>
    </location>
</feature>
<reference evidence="2 3" key="1">
    <citation type="journal article" date="2010" name="Environ. Microbiol.">
        <title>Genomic analysis of oceanic cyanobacterial myoviruses compared with T4-like myoviruses from diverse hosts and environments.</title>
        <authorList>
            <person name="Sullivan M.B."/>
            <person name="Huang K.H."/>
            <person name="Ignacio-Espinoza J.C."/>
            <person name="Berlin A.M."/>
            <person name="Kelly L."/>
            <person name="Weigele P.R."/>
            <person name="DeFrancesco A.S."/>
            <person name="Kern S.E."/>
            <person name="Thompson L.R."/>
            <person name="Young S."/>
            <person name="Yandava C."/>
            <person name="Fu R."/>
            <person name="Krastins B."/>
            <person name="Chase M."/>
            <person name="Sarracino D."/>
            <person name="Osburne M.S."/>
            <person name="Henn M.R."/>
            <person name="Chisholm S.W."/>
        </authorList>
    </citation>
    <scope>NUCLEOTIDE SEQUENCE [LARGE SCALE GENOMIC DNA]</scope>
    <source>
        <strain evidence="2">Syn33</strain>
    </source>
</reference>
<dbReference type="RefSeq" id="YP_004323669.1">
    <property type="nucleotide sequence ID" value="NC_015285.1"/>
</dbReference>
<dbReference type="GeneID" id="10328286"/>
<proteinExistence type="predicted"/>
<gene>
    <name evidence="2" type="ORF">Syn33_062</name>
</gene>
<dbReference type="KEGG" id="vg:10328286"/>
<protein>
    <submittedName>
        <fullName evidence="2">Uncharacterized protein</fullName>
    </submittedName>
</protein>
<sequence length="21" mass="1988">MEKTGLCSSGGKGSQGMTATG</sequence>